<evidence type="ECO:0000313" key="1">
    <source>
        <dbReference type="EMBL" id="KNZ68516.1"/>
    </source>
</evidence>
<organism evidence="1 2">
    <name type="scientific">Thermincola ferriacetica</name>
    <dbReference type="NCBI Taxonomy" id="281456"/>
    <lineage>
        <taxon>Bacteria</taxon>
        <taxon>Bacillati</taxon>
        <taxon>Bacillota</taxon>
        <taxon>Clostridia</taxon>
        <taxon>Eubacteriales</taxon>
        <taxon>Thermincolaceae</taxon>
        <taxon>Thermincola</taxon>
    </lineage>
</organism>
<keyword evidence="2" id="KW-1185">Reference proteome</keyword>
<protein>
    <submittedName>
        <fullName evidence="1">Uncharacterized protein</fullName>
    </submittedName>
</protein>
<comment type="caution">
    <text evidence="1">The sequence shown here is derived from an EMBL/GenBank/DDBJ whole genome shotgun (WGS) entry which is preliminary data.</text>
</comment>
<accession>A0A0L6VZ81</accession>
<dbReference type="Proteomes" id="UP000037175">
    <property type="component" value="Unassembled WGS sequence"/>
</dbReference>
<dbReference type="RefSeq" id="WP_052218887.1">
    <property type="nucleotide sequence ID" value="NZ_LGTE01000028.1"/>
</dbReference>
<sequence length="199" mass="22962">MQTLADFIQEIRQHLATGKLKAQNNNYLDLATISITDRLPEIQLSGYPAGNPFLPVFEIILEQIREGRLDRIQVGLNELLKSCLANLDNDGLTCREAMYRVRLIFERCLQPDFPYIQHIWEYINIILQNFCLYLLRRQKYNDARTALDTLAQLGRMAVQKALPTATTQSALRLIEIQARDFGNDCLAAQAKNYRFNLEL</sequence>
<dbReference type="EMBL" id="LGTE01000028">
    <property type="protein sequence ID" value="KNZ68516.1"/>
    <property type="molecule type" value="Genomic_DNA"/>
</dbReference>
<gene>
    <name evidence="1" type="ORF">Tfer_2909</name>
</gene>
<name>A0A0L6VZ81_9FIRM</name>
<dbReference type="AlphaFoldDB" id="A0A0L6VZ81"/>
<proteinExistence type="predicted"/>
<evidence type="ECO:0000313" key="2">
    <source>
        <dbReference type="Proteomes" id="UP000037175"/>
    </source>
</evidence>
<reference evidence="2" key="1">
    <citation type="submission" date="2015-07" db="EMBL/GenBank/DDBJ databases">
        <title>Complete Genome of Thermincola ferriacetica strain Z-0001T.</title>
        <authorList>
            <person name="Lusk B."/>
            <person name="Badalamenti J.P."/>
            <person name="Parameswaran P."/>
            <person name="Bond D.R."/>
            <person name="Torres C.I."/>
        </authorList>
    </citation>
    <scope>NUCLEOTIDE SEQUENCE [LARGE SCALE GENOMIC DNA]</scope>
    <source>
        <strain evidence="2">Z-0001</strain>
    </source>
</reference>